<dbReference type="InterPro" id="IPR036691">
    <property type="entry name" value="Endo/exonu/phosph_ase_sf"/>
</dbReference>
<sequence length="502" mass="57531">MRIIHNTLDIPDRSRPGLTTTATDAVNLQGVGGNLTTVGGRKRGGRRVRDQREKGKGRNIGLRIGTLNVGTMTGKGRELADMMERRKVDVLCVQETRWKGSKARSIGGGYKLFYHGADRKRNGVGVILKGEFVNSVLEVKRVSDRMMSLKLEIEGVMVNVVSGYAPQVGCELEVKERFWSELDEVIESFPRGERVVIGADFNGHVGEGNRGDEEVMGRFGVKERNLEGQMVVDFAKRMEMAVVNTYFQKREEHRVTYRSGGRSTQVEEQLERWRFALERRGMKVSRSKTEYMCLNERDQGRSVRLQGAEVKKVQEFKYLGSTVQCDGDCGKEVKRRVQAGWSGWRKVSGVLCDRRVPARLKGKVYKTVVRPALLYGLETVAVRQRQEAEMEVAEMKMLRFSLGVTRLDRIRNEYIRGTAHVACVSDKVREARLRWFGHVQRRDSGYIGRRMLEMELPGRRARGRPKRRYMDVLTEDMKLANVRVEDVHDRVRWKRMIRCGDP</sequence>
<dbReference type="PANTHER" id="PTHR46238:SF8">
    <property type="entry name" value="ENDONUCLEASE_EXONUCLEASE_PHOSPHATASE DOMAIN-CONTAINING PROTEIN"/>
    <property type="match status" value="1"/>
</dbReference>
<dbReference type="CDD" id="cd09076">
    <property type="entry name" value="L1-EN"/>
    <property type="match status" value="1"/>
</dbReference>
<dbReference type="SUPFAM" id="SSF56219">
    <property type="entry name" value="DNase I-like"/>
    <property type="match status" value="1"/>
</dbReference>
<dbReference type="GO" id="GO:0003824">
    <property type="term" value="F:catalytic activity"/>
    <property type="evidence" value="ECO:0007669"/>
    <property type="project" value="InterPro"/>
</dbReference>
<dbReference type="InParanoid" id="H2MG20"/>
<reference evidence="2 3" key="1">
    <citation type="journal article" date="2007" name="Nature">
        <title>The medaka draft genome and insights into vertebrate genome evolution.</title>
        <authorList>
            <person name="Kasahara M."/>
            <person name="Naruse K."/>
            <person name="Sasaki S."/>
            <person name="Nakatani Y."/>
            <person name="Qu W."/>
            <person name="Ahsan B."/>
            <person name="Yamada T."/>
            <person name="Nagayasu Y."/>
            <person name="Doi K."/>
            <person name="Kasai Y."/>
            <person name="Jindo T."/>
            <person name="Kobayashi D."/>
            <person name="Shimada A."/>
            <person name="Toyoda A."/>
            <person name="Kuroki Y."/>
            <person name="Fujiyama A."/>
            <person name="Sasaki T."/>
            <person name="Shimizu A."/>
            <person name="Asakawa S."/>
            <person name="Shimizu N."/>
            <person name="Hashimoto S."/>
            <person name="Yang J."/>
            <person name="Lee Y."/>
            <person name="Matsushima K."/>
            <person name="Sugano S."/>
            <person name="Sakaizumi M."/>
            <person name="Narita T."/>
            <person name="Ohishi K."/>
            <person name="Haga S."/>
            <person name="Ohta F."/>
            <person name="Nomoto H."/>
            <person name="Nogata K."/>
            <person name="Morishita T."/>
            <person name="Endo T."/>
            <person name="Shin-I T."/>
            <person name="Takeda H."/>
            <person name="Morishita S."/>
            <person name="Kohara Y."/>
        </authorList>
    </citation>
    <scope>NUCLEOTIDE SEQUENCE [LARGE SCALE GENOMIC DNA]</scope>
    <source>
        <strain evidence="2 3">Hd-rR</strain>
    </source>
</reference>
<proteinExistence type="predicted"/>
<dbReference type="Bgee" id="ENSORLG00000014001">
    <property type="expression patterns" value="Expressed in brain and 3 other cell types or tissues"/>
</dbReference>
<reference evidence="2" key="2">
    <citation type="submission" date="2025-08" db="UniProtKB">
        <authorList>
            <consortium name="Ensembl"/>
        </authorList>
    </citation>
    <scope>IDENTIFICATION</scope>
    <source>
        <strain evidence="2">Hd-rR</strain>
    </source>
</reference>
<dbReference type="Pfam" id="PF03372">
    <property type="entry name" value="Exo_endo_phos"/>
    <property type="match status" value="1"/>
</dbReference>
<dbReference type="HOGENOM" id="CLU_000680_8_1_1"/>
<reference evidence="2" key="3">
    <citation type="submission" date="2025-09" db="UniProtKB">
        <authorList>
            <consortium name="Ensembl"/>
        </authorList>
    </citation>
    <scope>IDENTIFICATION</scope>
    <source>
        <strain evidence="2">Hd-rR</strain>
    </source>
</reference>
<feature type="domain" description="Endonuclease/exonuclease/phosphatase" evidence="1">
    <location>
        <begin position="66"/>
        <end position="206"/>
    </location>
</feature>
<dbReference type="PANTHER" id="PTHR46238">
    <property type="entry name" value="REVERSE TRANSCRIPTASE DOMAIN-CONTAINING PROTEIN"/>
    <property type="match status" value="1"/>
</dbReference>
<evidence type="ECO:0000313" key="2">
    <source>
        <dbReference type="Ensembl" id="ENSORLP00000017548.2"/>
    </source>
</evidence>
<accession>H2MG20</accession>
<dbReference type="Proteomes" id="UP000001038">
    <property type="component" value="Chromosome 21"/>
</dbReference>
<keyword evidence="3" id="KW-1185">Reference proteome</keyword>
<organism evidence="2 3">
    <name type="scientific">Oryzias latipes</name>
    <name type="common">Japanese rice fish</name>
    <name type="synonym">Japanese killifish</name>
    <dbReference type="NCBI Taxonomy" id="8090"/>
    <lineage>
        <taxon>Eukaryota</taxon>
        <taxon>Metazoa</taxon>
        <taxon>Chordata</taxon>
        <taxon>Craniata</taxon>
        <taxon>Vertebrata</taxon>
        <taxon>Euteleostomi</taxon>
        <taxon>Actinopterygii</taxon>
        <taxon>Neopterygii</taxon>
        <taxon>Teleostei</taxon>
        <taxon>Neoteleostei</taxon>
        <taxon>Acanthomorphata</taxon>
        <taxon>Ovalentaria</taxon>
        <taxon>Atherinomorphae</taxon>
        <taxon>Beloniformes</taxon>
        <taxon>Adrianichthyidae</taxon>
        <taxon>Oryziinae</taxon>
        <taxon>Oryzias</taxon>
    </lineage>
</organism>
<dbReference type="Gene3D" id="3.60.10.10">
    <property type="entry name" value="Endonuclease/exonuclease/phosphatase"/>
    <property type="match status" value="1"/>
</dbReference>
<dbReference type="InterPro" id="IPR005135">
    <property type="entry name" value="Endo/exonuclease/phosphatase"/>
</dbReference>
<dbReference type="GeneTree" id="ENSGT00740000115773"/>
<evidence type="ECO:0000259" key="1">
    <source>
        <dbReference type="Pfam" id="PF03372"/>
    </source>
</evidence>
<dbReference type="eggNOG" id="KOG1075">
    <property type="taxonomic scope" value="Eukaryota"/>
</dbReference>
<dbReference type="Ensembl" id="ENSORLT00000017549.2">
    <property type="protein sequence ID" value="ENSORLP00000017548.2"/>
    <property type="gene ID" value="ENSORLG00000014001.2"/>
</dbReference>
<evidence type="ECO:0000313" key="3">
    <source>
        <dbReference type="Proteomes" id="UP000001038"/>
    </source>
</evidence>
<protein>
    <recommendedName>
        <fullName evidence="1">Endonuclease/exonuclease/phosphatase domain-containing protein</fullName>
    </recommendedName>
</protein>
<name>H2MG20_ORYLA</name>
<dbReference type="AlphaFoldDB" id="H2MG20"/>